<dbReference type="AlphaFoldDB" id="G0MH45"/>
<accession>G0MH45</accession>
<keyword evidence="3" id="KW-1185">Reference proteome</keyword>
<evidence type="ECO:0000313" key="2">
    <source>
        <dbReference type="EMBL" id="EGT58063.1"/>
    </source>
</evidence>
<name>G0MH45_CAEBE</name>
<proteinExistence type="predicted"/>
<dbReference type="Proteomes" id="UP000008068">
    <property type="component" value="Unassembled WGS sequence"/>
</dbReference>
<evidence type="ECO:0000256" key="1">
    <source>
        <dbReference type="SAM" id="Phobius"/>
    </source>
</evidence>
<feature type="transmembrane region" description="Helical" evidence="1">
    <location>
        <begin position="107"/>
        <end position="132"/>
    </location>
</feature>
<keyword evidence="1" id="KW-0812">Transmembrane</keyword>
<dbReference type="EMBL" id="GL379794">
    <property type="protein sequence ID" value="EGT58063.1"/>
    <property type="molecule type" value="Genomic_DNA"/>
</dbReference>
<gene>
    <name evidence="2" type="ORF">CAEBREN_07906</name>
</gene>
<reference evidence="3" key="1">
    <citation type="submission" date="2011-07" db="EMBL/GenBank/DDBJ databases">
        <authorList>
            <consortium name="Caenorhabditis brenneri Sequencing and Analysis Consortium"/>
            <person name="Wilson R.K."/>
        </authorList>
    </citation>
    <scope>NUCLEOTIDE SEQUENCE [LARGE SCALE GENOMIC DNA]</scope>
    <source>
        <strain evidence="3">PB2801</strain>
    </source>
</reference>
<evidence type="ECO:0008006" key="4">
    <source>
        <dbReference type="Google" id="ProtNLM"/>
    </source>
</evidence>
<evidence type="ECO:0000313" key="3">
    <source>
        <dbReference type="Proteomes" id="UP000008068"/>
    </source>
</evidence>
<keyword evidence="1" id="KW-0472">Membrane</keyword>
<dbReference type="HOGENOM" id="CLU_1788545_0_0_1"/>
<sequence>MRLFLHWAAFVAYRTKPICKDRIRFQLNSCTSKPFFHIVMPMCFPLHKHKRSRDVGTQTETRKKEGTIPLTASFMKRWKEHRKNRDQEIRMKRLPRSRRYCDCICRVIVWLLFIVFVVFAVHIIVKISYVSYNHMRKFRPFKDEH</sequence>
<organism evidence="3">
    <name type="scientific">Caenorhabditis brenneri</name>
    <name type="common">Nematode worm</name>
    <dbReference type="NCBI Taxonomy" id="135651"/>
    <lineage>
        <taxon>Eukaryota</taxon>
        <taxon>Metazoa</taxon>
        <taxon>Ecdysozoa</taxon>
        <taxon>Nematoda</taxon>
        <taxon>Chromadorea</taxon>
        <taxon>Rhabditida</taxon>
        <taxon>Rhabditina</taxon>
        <taxon>Rhabditomorpha</taxon>
        <taxon>Rhabditoidea</taxon>
        <taxon>Rhabditidae</taxon>
        <taxon>Peloderinae</taxon>
        <taxon>Caenorhabditis</taxon>
    </lineage>
</organism>
<dbReference type="InParanoid" id="G0MH45"/>
<protein>
    <recommendedName>
        <fullName evidence="4">Transmembrane protein</fullName>
    </recommendedName>
</protein>
<keyword evidence="1" id="KW-1133">Transmembrane helix</keyword>